<dbReference type="GO" id="GO:0003676">
    <property type="term" value="F:nucleic acid binding"/>
    <property type="evidence" value="ECO:0007669"/>
    <property type="project" value="InterPro"/>
</dbReference>
<feature type="region of interest" description="Disordered" evidence="2">
    <location>
        <begin position="363"/>
        <end position="382"/>
    </location>
</feature>
<dbReference type="PROSITE" id="PS50158">
    <property type="entry name" value="ZF_CCHC"/>
    <property type="match status" value="1"/>
</dbReference>
<proteinExistence type="predicted"/>
<reference evidence="4" key="2">
    <citation type="submission" date="2017-10" db="EMBL/GenBank/DDBJ databases">
        <title>Ladona fulva Genome sequencing and assembly.</title>
        <authorList>
            <person name="Murali S."/>
            <person name="Richards S."/>
            <person name="Bandaranaike D."/>
            <person name="Bellair M."/>
            <person name="Blankenburg K."/>
            <person name="Chao H."/>
            <person name="Dinh H."/>
            <person name="Doddapaneni H."/>
            <person name="Dugan-Rocha S."/>
            <person name="Elkadiri S."/>
            <person name="Gnanaolivu R."/>
            <person name="Hernandez B."/>
            <person name="Skinner E."/>
            <person name="Javaid M."/>
            <person name="Lee S."/>
            <person name="Li M."/>
            <person name="Ming W."/>
            <person name="Munidasa M."/>
            <person name="Muniz J."/>
            <person name="Nguyen L."/>
            <person name="Hughes D."/>
            <person name="Osuji N."/>
            <person name="Pu L.-L."/>
            <person name="Puazo M."/>
            <person name="Qu C."/>
            <person name="Quiroz J."/>
            <person name="Raj R."/>
            <person name="Weissenberger G."/>
            <person name="Xin Y."/>
            <person name="Zou X."/>
            <person name="Han Y."/>
            <person name="Worley K."/>
            <person name="Muzny D."/>
            <person name="Gibbs R."/>
        </authorList>
    </citation>
    <scope>NUCLEOTIDE SEQUENCE</scope>
    <source>
        <strain evidence="4">Sampled in the wild</strain>
    </source>
</reference>
<evidence type="ECO:0000256" key="1">
    <source>
        <dbReference type="PROSITE-ProRule" id="PRU00047"/>
    </source>
</evidence>
<feature type="region of interest" description="Disordered" evidence="2">
    <location>
        <begin position="20"/>
        <end position="44"/>
    </location>
</feature>
<sequence length="501" mass="55299">MSSQEWETFCQSKLSKIASALTHRTHPQHKRAAEDMDTTPQDGFITVKPRKKYYVDLSQETAEIPMSTSNRFAAIAPNEEVPEPSSSRSSQSSSDLHTKRKTDGSNGKTAPDRGLSQSGNHDGMSSISLKPPPLQVYGILDIRSFARDLQQVLGTSDFTVQRQGPTAVSESDAAGPSKGDNCRVLLKTKDQHSKTTAFLLKKGISFSTCSDRKDQLHSYLIRGLSIETNPEEILEDLCALDLPAKKVRQLRSRGDQKLPLFVAAIPSTPKWRPSDICSLTCLSYRRVTIRPFKHTDPQMCFKCNRFGHSSAHCYAAPRCWRCAGPHHGVDCRKSLDTPAKCCNCGGEHPAMSRKCPAWQAEKARRASAPTAPHDEPLPRPPQVLKPVPSLGKQNAWVGKSLNLIPSQIRAPQHPRKVLDADFPPLPKQKPVPRESEMLPLQRKQLGPTGPSHTSTIETLPSPVSAVIAAMENMMSRLQAAITTQFQEFALLLHNITLQHGP</sequence>
<organism evidence="4 5">
    <name type="scientific">Ladona fulva</name>
    <name type="common">Scarce chaser dragonfly</name>
    <name type="synonym">Libellula fulva</name>
    <dbReference type="NCBI Taxonomy" id="123851"/>
    <lineage>
        <taxon>Eukaryota</taxon>
        <taxon>Metazoa</taxon>
        <taxon>Ecdysozoa</taxon>
        <taxon>Arthropoda</taxon>
        <taxon>Hexapoda</taxon>
        <taxon>Insecta</taxon>
        <taxon>Pterygota</taxon>
        <taxon>Palaeoptera</taxon>
        <taxon>Odonata</taxon>
        <taxon>Epiprocta</taxon>
        <taxon>Anisoptera</taxon>
        <taxon>Libelluloidea</taxon>
        <taxon>Libellulidae</taxon>
        <taxon>Ladona</taxon>
    </lineage>
</organism>
<feature type="region of interest" description="Disordered" evidence="2">
    <location>
        <begin position="78"/>
        <end position="130"/>
    </location>
</feature>
<keyword evidence="1" id="KW-0479">Metal-binding</keyword>
<dbReference type="InterPro" id="IPR001878">
    <property type="entry name" value="Znf_CCHC"/>
</dbReference>
<dbReference type="OrthoDB" id="6776169at2759"/>
<reference evidence="4" key="1">
    <citation type="submission" date="2013-04" db="EMBL/GenBank/DDBJ databases">
        <authorList>
            <person name="Qu J."/>
            <person name="Murali S.C."/>
            <person name="Bandaranaike D."/>
            <person name="Bellair M."/>
            <person name="Blankenburg K."/>
            <person name="Chao H."/>
            <person name="Dinh H."/>
            <person name="Doddapaneni H."/>
            <person name="Downs B."/>
            <person name="Dugan-Rocha S."/>
            <person name="Elkadiri S."/>
            <person name="Gnanaolivu R.D."/>
            <person name="Hernandez B."/>
            <person name="Javaid M."/>
            <person name="Jayaseelan J.C."/>
            <person name="Lee S."/>
            <person name="Li M."/>
            <person name="Ming W."/>
            <person name="Munidasa M."/>
            <person name="Muniz J."/>
            <person name="Nguyen L."/>
            <person name="Ongeri F."/>
            <person name="Osuji N."/>
            <person name="Pu L.-L."/>
            <person name="Puazo M."/>
            <person name="Qu C."/>
            <person name="Quiroz J."/>
            <person name="Raj R."/>
            <person name="Weissenberger G."/>
            <person name="Xin Y."/>
            <person name="Zou X."/>
            <person name="Han Y."/>
            <person name="Richards S."/>
            <person name="Worley K."/>
            <person name="Muzny D."/>
            <person name="Gibbs R."/>
        </authorList>
    </citation>
    <scope>NUCLEOTIDE SEQUENCE</scope>
    <source>
        <strain evidence="4">Sampled in the wild</strain>
    </source>
</reference>
<keyword evidence="1" id="KW-0863">Zinc-finger</keyword>
<feature type="domain" description="CCHC-type" evidence="3">
    <location>
        <begin position="300"/>
        <end position="313"/>
    </location>
</feature>
<evidence type="ECO:0000313" key="4">
    <source>
        <dbReference type="EMBL" id="KAG8240154.1"/>
    </source>
</evidence>
<name>A0A8K0PEC6_LADFU</name>
<dbReference type="EMBL" id="KZ312024">
    <property type="protein sequence ID" value="KAG8240154.1"/>
    <property type="molecule type" value="Genomic_DNA"/>
</dbReference>
<accession>A0A8K0PEC6</accession>
<keyword evidence="1" id="KW-0862">Zinc</keyword>
<protein>
    <recommendedName>
        <fullName evidence="3">CCHC-type domain-containing protein</fullName>
    </recommendedName>
</protein>
<feature type="compositionally biased region" description="Low complexity" evidence="2">
    <location>
        <begin position="85"/>
        <end position="94"/>
    </location>
</feature>
<dbReference type="AlphaFoldDB" id="A0A8K0PEC6"/>
<keyword evidence="5" id="KW-1185">Reference proteome</keyword>
<feature type="compositionally biased region" description="Polar residues" evidence="2">
    <location>
        <begin position="115"/>
        <end position="128"/>
    </location>
</feature>
<dbReference type="Proteomes" id="UP000792457">
    <property type="component" value="Unassembled WGS sequence"/>
</dbReference>
<comment type="caution">
    <text evidence="4">The sequence shown here is derived from an EMBL/GenBank/DDBJ whole genome shotgun (WGS) entry which is preliminary data.</text>
</comment>
<evidence type="ECO:0000256" key="2">
    <source>
        <dbReference type="SAM" id="MobiDB-lite"/>
    </source>
</evidence>
<evidence type="ECO:0000313" key="5">
    <source>
        <dbReference type="Proteomes" id="UP000792457"/>
    </source>
</evidence>
<dbReference type="GO" id="GO:0008270">
    <property type="term" value="F:zinc ion binding"/>
    <property type="evidence" value="ECO:0007669"/>
    <property type="project" value="UniProtKB-KW"/>
</dbReference>
<feature type="region of interest" description="Disordered" evidence="2">
    <location>
        <begin position="417"/>
        <end position="436"/>
    </location>
</feature>
<evidence type="ECO:0000259" key="3">
    <source>
        <dbReference type="PROSITE" id="PS50158"/>
    </source>
</evidence>
<gene>
    <name evidence="4" type="ORF">J437_LFUL019291</name>
</gene>